<evidence type="ECO:0000256" key="1">
    <source>
        <dbReference type="ARBA" id="ARBA00004401"/>
    </source>
</evidence>
<dbReference type="InterPro" id="IPR050828">
    <property type="entry name" value="C-type_lectin/matrix_domain"/>
</dbReference>
<dbReference type="PANTHER" id="PTHR45710">
    <property type="entry name" value="C-TYPE LECTIN DOMAIN-CONTAINING PROTEIN 180"/>
    <property type="match status" value="1"/>
</dbReference>
<keyword evidence="4" id="KW-1133">Transmembrane helix</keyword>
<feature type="compositionally biased region" description="Low complexity" evidence="3">
    <location>
        <begin position="64"/>
        <end position="79"/>
    </location>
</feature>
<evidence type="ECO:0000313" key="7">
    <source>
        <dbReference type="Proteomes" id="UP000694408"/>
    </source>
</evidence>
<dbReference type="PROSITE" id="PS50041">
    <property type="entry name" value="C_TYPE_LECTIN_2"/>
    <property type="match status" value="1"/>
</dbReference>
<dbReference type="Proteomes" id="UP000694408">
    <property type="component" value="Unplaced"/>
</dbReference>
<keyword evidence="4" id="KW-0472">Membrane</keyword>
<reference evidence="6" key="1">
    <citation type="submission" date="2025-08" db="UniProtKB">
        <authorList>
            <consortium name="Ensembl"/>
        </authorList>
    </citation>
    <scope>IDENTIFICATION</scope>
</reference>
<dbReference type="PANTHER" id="PTHR45710:SF26">
    <property type="entry name" value="RH26557P"/>
    <property type="match status" value="1"/>
</dbReference>
<dbReference type="SMART" id="SM00034">
    <property type="entry name" value="CLECT"/>
    <property type="match status" value="1"/>
</dbReference>
<dbReference type="Pfam" id="PF00059">
    <property type="entry name" value="Lectin_C"/>
    <property type="match status" value="1"/>
</dbReference>
<keyword evidence="2" id="KW-0430">Lectin</keyword>
<name>A0A8C5NN56_JUNHY</name>
<keyword evidence="7" id="KW-1185">Reference proteome</keyword>
<proteinExistence type="predicted"/>
<dbReference type="CDD" id="cd03593">
    <property type="entry name" value="CLECT_NK_receptors_like"/>
    <property type="match status" value="1"/>
</dbReference>
<evidence type="ECO:0000256" key="2">
    <source>
        <dbReference type="ARBA" id="ARBA00022734"/>
    </source>
</evidence>
<dbReference type="InterPro" id="IPR016186">
    <property type="entry name" value="C-type_lectin-like/link_sf"/>
</dbReference>
<feature type="region of interest" description="Disordered" evidence="3">
    <location>
        <begin position="57"/>
        <end position="79"/>
    </location>
</feature>
<dbReference type="Gene3D" id="3.10.100.10">
    <property type="entry name" value="Mannose-Binding Protein A, subunit A"/>
    <property type="match status" value="1"/>
</dbReference>
<dbReference type="SUPFAM" id="SSF56436">
    <property type="entry name" value="C-type lectin-like"/>
    <property type="match status" value="1"/>
</dbReference>
<feature type="transmembrane region" description="Helical" evidence="4">
    <location>
        <begin position="114"/>
        <end position="136"/>
    </location>
</feature>
<evidence type="ECO:0000259" key="5">
    <source>
        <dbReference type="PROSITE" id="PS50041"/>
    </source>
</evidence>
<dbReference type="AlphaFoldDB" id="A0A8C5NN56"/>
<reference evidence="6" key="2">
    <citation type="submission" date="2025-09" db="UniProtKB">
        <authorList>
            <consortium name="Ensembl"/>
        </authorList>
    </citation>
    <scope>IDENTIFICATION</scope>
</reference>
<dbReference type="Ensembl" id="ENSJHYT00000014496.1">
    <property type="protein sequence ID" value="ENSJHYP00000011981.1"/>
    <property type="gene ID" value="ENSJHYG00000009350.1"/>
</dbReference>
<dbReference type="InterPro" id="IPR016187">
    <property type="entry name" value="CTDL_fold"/>
</dbReference>
<dbReference type="GO" id="GO:0030246">
    <property type="term" value="F:carbohydrate binding"/>
    <property type="evidence" value="ECO:0007669"/>
    <property type="project" value="UniProtKB-KW"/>
</dbReference>
<keyword evidence="4" id="KW-0812">Transmembrane</keyword>
<dbReference type="GO" id="GO:0005886">
    <property type="term" value="C:plasma membrane"/>
    <property type="evidence" value="ECO:0007669"/>
    <property type="project" value="UniProtKB-SubCell"/>
</dbReference>
<evidence type="ECO:0000256" key="4">
    <source>
        <dbReference type="SAM" id="Phobius"/>
    </source>
</evidence>
<feature type="domain" description="C-type lectin" evidence="5">
    <location>
        <begin position="159"/>
        <end position="261"/>
    </location>
</feature>
<dbReference type="InterPro" id="IPR033992">
    <property type="entry name" value="NKR-like_CTLD"/>
</dbReference>
<protein>
    <recommendedName>
        <fullName evidence="5">C-type lectin domain-containing protein</fullName>
    </recommendedName>
</protein>
<comment type="subcellular location">
    <subcellularLocation>
        <location evidence="1">Cell membrane</location>
        <topology evidence="1">Single-pass type II membrane protein</topology>
    </subcellularLocation>
</comment>
<evidence type="ECO:0000256" key="3">
    <source>
        <dbReference type="SAM" id="MobiDB-lite"/>
    </source>
</evidence>
<dbReference type="InterPro" id="IPR001304">
    <property type="entry name" value="C-type_lectin-like"/>
</dbReference>
<accession>A0A8C5NN56</accession>
<sequence>LWLLIWRRESLLCKKTKPPSGNFHDSSCPALPRRSPTALPVLFGLSSPPLAAFPHADLSNRPNAAQTPPSAPSGTSSSALRAEAVAPGAVRRWRCSDGSFSPGKRFRSHPVGTAVLILLLLVLVLALGAALAVLAAPQIPVTPATPLLVLGCPFDWVGYRGFCFYLSRDYGTWEQAQERCSELNASLAIVKDEDSMGLLFRLCGNVNFWLGLHRQGEHLQWVDNSSYSFRDRVHGDSECVYLADRRLMTGNCANEQLYICSKAQAPL</sequence>
<organism evidence="6 7">
    <name type="scientific">Junco hyemalis</name>
    <name type="common">Dark-eyed junco</name>
    <dbReference type="NCBI Taxonomy" id="40217"/>
    <lineage>
        <taxon>Eukaryota</taxon>
        <taxon>Metazoa</taxon>
        <taxon>Chordata</taxon>
        <taxon>Craniata</taxon>
        <taxon>Vertebrata</taxon>
        <taxon>Euteleostomi</taxon>
        <taxon>Archelosauria</taxon>
        <taxon>Archosauria</taxon>
        <taxon>Dinosauria</taxon>
        <taxon>Saurischia</taxon>
        <taxon>Theropoda</taxon>
        <taxon>Coelurosauria</taxon>
        <taxon>Aves</taxon>
        <taxon>Neognathae</taxon>
        <taxon>Neoaves</taxon>
        <taxon>Telluraves</taxon>
        <taxon>Australaves</taxon>
        <taxon>Passeriformes</taxon>
        <taxon>Passerellidae</taxon>
        <taxon>Junco</taxon>
    </lineage>
</organism>
<evidence type="ECO:0000313" key="6">
    <source>
        <dbReference type="Ensembl" id="ENSJHYP00000011981.1"/>
    </source>
</evidence>